<evidence type="ECO:0000256" key="1">
    <source>
        <dbReference type="ARBA" id="ARBA00022679"/>
    </source>
</evidence>
<keyword evidence="5" id="KW-1185">Reference proteome</keyword>
<dbReference type="EMBL" id="JAAEEH010000020">
    <property type="protein sequence ID" value="NDL67764.1"/>
    <property type="molecule type" value="Genomic_DNA"/>
</dbReference>
<dbReference type="RefSeq" id="WP_162370492.1">
    <property type="nucleotide sequence ID" value="NZ_JAAEEH010000020.1"/>
</dbReference>
<dbReference type="GO" id="GO:0005829">
    <property type="term" value="C:cytosol"/>
    <property type="evidence" value="ECO:0007669"/>
    <property type="project" value="TreeGrafter"/>
</dbReference>
<dbReference type="PROSITE" id="PS00584">
    <property type="entry name" value="PFKB_KINASES_2"/>
    <property type="match status" value="1"/>
</dbReference>
<keyword evidence="2 4" id="KW-0418">Kinase</keyword>
<name>A0A7X5HW64_9FIRM</name>
<dbReference type="PANTHER" id="PTHR10584">
    <property type="entry name" value="SUGAR KINASE"/>
    <property type="match status" value="1"/>
</dbReference>
<dbReference type="PANTHER" id="PTHR10584:SF157">
    <property type="entry name" value="SULFOFRUCTOSE KINASE"/>
    <property type="match status" value="1"/>
</dbReference>
<dbReference type="Gene3D" id="3.40.1190.20">
    <property type="match status" value="1"/>
</dbReference>
<feature type="domain" description="Carbohydrate kinase PfkB" evidence="3">
    <location>
        <begin position="2"/>
        <end position="288"/>
    </location>
</feature>
<dbReference type="SUPFAM" id="SSF53613">
    <property type="entry name" value="Ribokinase-like"/>
    <property type="match status" value="1"/>
</dbReference>
<sequence length="303" mass="32059">MKVLCIGHSAYDFTLPLEGYPVENQKYELHSIQECGGGPAANAAFLLGVWGMPASYAGKLGTDVYGEKIRRELEAAGVDLEPSDLDPDFKTSSSFILINGENGSRTLINYKPPKNPPLAWKRGLDKGWSTLLMDGHELAASLEAMECLPSAATILDAGSVREGTMRLGAVVDYLVCSEVFACTLAKMPVGGDPWDMVPALEAAEALNPNQVVVTLGERGCLYRLEGTVRHMPAVPVAAADTTGAGDIFHGAFAFGIARNLGLAASLAIATCAAGMSVEKLGGRSSIPSLEELRKRFPHVVPAL</sequence>
<evidence type="ECO:0000313" key="4">
    <source>
        <dbReference type="EMBL" id="NDL67764.1"/>
    </source>
</evidence>
<reference evidence="4 5" key="1">
    <citation type="submission" date="2020-01" db="EMBL/GenBank/DDBJ databases">
        <title>Anaeroalcalibacter tamaniensis gen. nov., sp. nov., moderately halophilic strictly anaerobic fermenter bacterium from mud volcano of Taman peninsula.</title>
        <authorList>
            <person name="Frolova A."/>
            <person name="Merkel A.Y."/>
            <person name="Slobodkin A.I."/>
        </authorList>
    </citation>
    <scope>NUCLEOTIDE SEQUENCE [LARGE SCALE GENOMIC DNA]</scope>
    <source>
        <strain evidence="4 5">F-3ap</strain>
    </source>
</reference>
<evidence type="ECO:0000256" key="2">
    <source>
        <dbReference type="ARBA" id="ARBA00022777"/>
    </source>
</evidence>
<organism evidence="4 5">
    <name type="scientific">Anaerotalea alkaliphila</name>
    <dbReference type="NCBI Taxonomy" id="2662126"/>
    <lineage>
        <taxon>Bacteria</taxon>
        <taxon>Bacillati</taxon>
        <taxon>Bacillota</taxon>
        <taxon>Clostridia</taxon>
        <taxon>Eubacteriales</taxon>
        <taxon>Anaerotalea</taxon>
    </lineage>
</organism>
<comment type="caution">
    <text evidence="4">The sequence shown here is derived from an EMBL/GenBank/DDBJ whole genome shotgun (WGS) entry which is preliminary data.</text>
</comment>
<dbReference type="AlphaFoldDB" id="A0A7X5HW64"/>
<dbReference type="InterPro" id="IPR002173">
    <property type="entry name" value="Carboh/pur_kinase_PfkB_CS"/>
</dbReference>
<gene>
    <name evidence="4" type="ORF">GXN74_08440</name>
</gene>
<evidence type="ECO:0000313" key="5">
    <source>
        <dbReference type="Proteomes" id="UP000461585"/>
    </source>
</evidence>
<accession>A0A7X5HW64</accession>
<dbReference type="InterPro" id="IPR029056">
    <property type="entry name" value="Ribokinase-like"/>
</dbReference>
<dbReference type="Proteomes" id="UP000461585">
    <property type="component" value="Unassembled WGS sequence"/>
</dbReference>
<keyword evidence="1" id="KW-0808">Transferase</keyword>
<dbReference type="GO" id="GO:0016301">
    <property type="term" value="F:kinase activity"/>
    <property type="evidence" value="ECO:0007669"/>
    <property type="project" value="UniProtKB-KW"/>
</dbReference>
<dbReference type="InterPro" id="IPR011611">
    <property type="entry name" value="PfkB_dom"/>
</dbReference>
<dbReference type="Pfam" id="PF00294">
    <property type="entry name" value="PfkB"/>
    <property type="match status" value="1"/>
</dbReference>
<proteinExistence type="predicted"/>
<evidence type="ECO:0000259" key="3">
    <source>
        <dbReference type="Pfam" id="PF00294"/>
    </source>
</evidence>
<protein>
    <submittedName>
        <fullName evidence="4">Carbohydrate kinase family protein</fullName>
    </submittedName>
</protein>